<dbReference type="EMBL" id="CP033905">
    <property type="protein sequence ID" value="AZR07458.1"/>
    <property type="molecule type" value="Genomic_DNA"/>
</dbReference>
<dbReference type="InterPro" id="IPR011664">
    <property type="entry name" value="Abi_system_AbiD/AbiF-like"/>
</dbReference>
<sequence>MSTLITWKHSTLTAKPFLCLSQQAELLVQRGLIVADLCQLEDFLRVNSYYRFSGYAREFQESPREQKNAFVRGITLDRIRDLMELDRQLRQLILEALERIEVTTRSAFAYESGKTYGEGAFYLEKENYLDKTPDLEIHLNKIRSQLMRSGQPAVARYRDGDNLSRVPICVAVETLSFGTLAKICQYLRDDHAVKATADSLSIQKTSFSDTLHAFSNLRNRCAHYGQLWNRSFDIAFKVLPKEKKKAPTFKHPGSYGGILVIRRWLRSFDQSSDWFGRVTDLLEINSEYREGILNPRMK</sequence>
<dbReference type="Pfam" id="PF07751">
    <property type="entry name" value="Abi_2"/>
    <property type="match status" value="1"/>
</dbReference>
<name>A0A3S9QNB7_9ACTO</name>
<protein>
    <submittedName>
        <fullName evidence="1">Abi family protein</fullName>
    </submittedName>
</protein>
<dbReference type="Proteomes" id="UP000275951">
    <property type="component" value="Chromosome"/>
</dbReference>
<accession>A0A3S9QNB7</accession>
<proteinExistence type="predicted"/>
<evidence type="ECO:0000313" key="2">
    <source>
        <dbReference type="Proteomes" id="UP000275951"/>
    </source>
</evidence>
<reference evidence="1 2" key="1">
    <citation type="submission" date="2018-11" db="EMBL/GenBank/DDBJ databases">
        <title>Multidrug-resistant genes are associated with an 42-kb island TGI1 carrying a complex class 1 integron in a Trueperella pyogenes.</title>
        <authorList>
            <person name="Dong W."/>
        </authorList>
    </citation>
    <scope>NUCLEOTIDE SEQUENCE [LARGE SCALE GENOMIC DNA]</scope>
    <source>
        <strain evidence="1 2">TP4</strain>
    </source>
</reference>
<dbReference type="AlphaFoldDB" id="A0A3S9QNB7"/>
<organism evidence="1 2">
    <name type="scientific">Trueperella pyogenes</name>
    <dbReference type="NCBI Taxonomy" id="1661"/>
    <lineage>
        <taxon>Bacteria</taxon>
        <taxon>Bacillati</taxon>
        <taxon>Actinomycetota</taxon>
        <taxon>Actinomycetes</taxon>
        <taxon>Actinomycetales</taxon>
        <taxon>Actinomycetaceae</taxon>
        <taxon>Trueperella</taxon>
    </lineage>
</organism>
<evidence type="ECO:0000313" key="1">
    <source>
        <dbReference type="EMBL" id="AZR07458.1"/>
    </source>
</evidence>
<gene>
    <name evidence="1" type="ORF">EBQ10_09300</name>
</gene>